<evidence type="ECO:0000256" key="2">
    <source>
        <dbReference type="SAM" id="MobiDB-lite"/>
    </source>
</evidence>
<name>A0ABP4MUI8_9ACTN</name>
<feature type="compositionally biased region" description="Gly residues" evidence="2">
    <location>
        <begin position="110"/>
        <end position="191"/>
    </location>
</feature>
<proteinExistence type="inferred from homology"/>
<dbReference type="Pfam" id="PF08327">
    <property type="entry name" value="AHSA1"/>
    <property type="match status" value="1"/>
</dbReference>
<evidence type="ECO:0000256" key="1">
    <source>
        <dbReference type="ARBA" id="ARBA00006817"/>
    </source>
</evidence>
<protein>
    <recommendedName>
        <fullName evidence="3">Activator of Hsp90 ATPase homologue 1/2-like C-terminal domain-containing protein</fullName>
    </recommendedName>
</protein>
<gene>
    <name evidence="4" type="ORF">GCM10009741_60410</name>
</gene>
<dbReference type="Proteomes" id="UP001500363">
    <property type="component" value="Unassembled WGS sequence"/>
</dbReference>
<feature type="domain" description="Activator of Hsp90 ATPase homologue 1/2-like C-terminal" evidence="3">
    <location>
        <begin position="18"/>
        <end position="110"/>
    </location>
</feature>
<organism evidence="4 5">
    <name type="scientific">Kribbella lupini</name>
    <dbReference type="NCBI Taxonomy" id="291602"/>
    <lineage>
        <taxon>Bacteria</taxon>
        <taxon>Bacillati</taxon>
        <taxon>Actinomycetota</taxon>
        <taxon>Actinomycetes</taxon>
        <taxon>Propionibacteriales</taxon>
        <taxon>Kribbellaceae</taxon>
        <taxon>Kribbella</taxon>
    </lineage>
</organism>
<accession>A0ABP4MUI8</accession>
<evidence type="ECO:0000313" key="4">
    <source>
        <dbReference type="EMBL" id="GAA1548465.1"/>
    </source>
</evidence>
<dbReference type="InterPro" id="IPR023393">
    <property type="entry name" value="START-like_dom_sf"/>
</dbReference>
<dbReference type="EMBL" id="BAAANC010000003">
    <property type="protein sequence ID" value="GAA1548465.1"/>
    <property type="molecule type" value="Genomic_DNA"/>
</dbReference>
<sequence length="234" mass="22741">MSIEQGLAPLVKTVVVPTTPERAFKLFTEELGKWWPLATHSVRGEQATDVRLEGAVGGQIVEYDAGGPVGSWGTVSDWDPPHTVSFSWHPGSDPKQAGHVTIRFTAIDDGAGGGSQGGGESGASGSGAGGGSDSGGSGASGSGGGESGASGSGAGGGSDSGGSGASGSGAGGSGVSAGSGSGGSSGGGSGSWAGSTLVELTHTGWERVPDGAQVRANYDTGWAFVLRRFEQFRP</sequence>
<comment type="caution">
    <text evidence="4">The sequence shown here is derived from an EMBL/GenBank/DDBJ whole genome shotgun (WGS) entry which is preliminary data.</text>
</comment>
<evidence type="ECO:0000313" key="5">
    <source>
        <dbReference type="Proteomes" id="UP001500363"/>
    </source>
</evidence>
<comment type="similarity">
    <text evidence="1">Belongs to the AHA1 family.</text>
</comment>
<keyword evidence="5" id="KW-1185">Reference proteome</keyword>
<dbReference type="Gene3D" id="3.30.530.20">
    <property type="match status" value="2"/>
</dbReference>
<dbReference type="SUPFAM" id="SSF55961">
    <property type="entry name" value="Bet v1-like"/>
    <property type="match status" value="2"/>
</dbReference>
<dbReference type="InterPro" id="IPR013538">
    <property type="entry name" value="ASHA1/2-like_C"/>
</dbReference>
<evidence type="ECO:0000259" key="3">
    <source>
        <dbReference type="Pfam" id="PF08327"/>
    </source>
</evidence>
<reference evidence="5" key="1">
    <citation type="journal article" date="2019" name="Int. J. Syst. Evol. Microbiol.">
        <title>The Global Catalogue of Microorganisms (GCM) 10K type strain sequencing project: providing services to taxonomists for standard genome sequencing and annotation.</title>
        <authorList>
            <consortium name="The Broad Institute Genomics Platform"/>
            <consortium name="The Broad Institute Genome Sequencing Center for Infectious Disease"/>
            <person name="Wu L."/>
            <person name="Ma J."/>
        </authorList>
    </citation>
    <scope>NUCLEOTIDE SEQUENCE [LARGE SCALE GENOMIC DNA]</scope>
    <source>
        <strain evidence="5">JCM 14303</strain>
    </source>
</reference>
<dbReference type="RefSeq" id="WP_344180235.1">
    <property type="nucleotide sequence ID" value="NZ_BAAANC010000003.1"/>
</dbReference>
<feature type="region of interest" description="Disordered" evidence="2">
    <location>
        <begin position="107"/>
        <end position="195"/>
    </location>
</feature>